<evidence type="ECO:0000313" key="2">
    <source>
        <dbReference type="Proteomes" id="UP000632766"/>
    </source>
</evidence>
<name>A0A8J7HUN3_9NOST</name>
<gene>
    <name evidence="1" type="ORF">I8748_27575</name>
</gene>
<proteinExistence type="predicted"/>
<evidence type="ECO:0000313" key="1">
    <source>
        <dbReference type="EMBL" id="MBH8565882.1"/>
    </source>
</evidence>
<comment type="caution">
    <text evidence="1">The sequence shown here is derived from an EMBL/GenBank/DDBJ whole genome shotgun (WGS) entry which is preliminary data.</text>
</comment>
<dbReference type="EMBL" id="JAECZC010000075">
    <property type="protein sequence ID" value="MBH8565882.1"/>
    <property type="molecule type" value="Genomic_DNA"/>
</dbReference>
<dbReference type="Proteomes" id="UP000632766">
    <property type="component" value="Unassembled WGS sequence"/>
</dbReference>
<keyword evidence="2" id="KW-1185">Reference proteome</keyword>
<dbReference type="SUPFAM" id="SSF141571">
    <property type="entry name" value="Pentapeptide repeat-like"/>
    <property type="match status" value="1"/>
</dbReference>
<dbReference type="AlphaFoldDB" id="A0A8J7HUN3"/>
<accession>A0A8J7HUN3</accession>
<evidence type="ECO:0008006" key="3">
    <source>
        <dbReference type="Google" id="ProtNLM"/>
    </source>
</evidence>
<sequence>MDLVDTDVIHANFKDTQLMDCDFSSFRVKGACFTDAQGLTCQHKQWLRVYEALNIPA</sequence>
<protein>
    <recommendedName>
        <fullName evidence="3">Pentapeptide repeat-containing protein</fullName>
    </recommendedName>
</protein>
<organism evidence="1 2">
    <name type="scientific">Amazonocrinis nigriterrae CENA67</name>
    <dbReference type="NCBI Taxonomy" id="2794033"/>
    <lineage>
        <taxon>Bacteria</taxon>
        <taxon>Bacillati</taxon>
        <taxon>Cyanobacteriota</taxon>
        <taxon>Cyanophyceae</taxon>
        <taxon>Nostocales</taxon>
        <taxon>Nostocaceae</taxon>
        <taxon>Amazonocrinis</taxon>
        <taxon>Amazonocrinis nigriterrae</taxon>
    </lineage>
</organism>
<reference evidence="1 2" key="1">
    <citation type="journal article" date="2021" name="Int. J. Syst. Evol. Microbiol.">
        <title>Amazonocrinis nigriterrae gen. nov., sp. nov., Atlanticothrix silvestris gen. nov., sp. nov. and Dendronalium phyllosphericum gen. nov., sp. nov., nostocacean cyanobacteria from Brazilian environments.</title>
        <authorList>
            <person name="Alvarenga D.O."/>
            <person name="Andreote A.P.D."/>
            <person name="Branco L.H.Z."/>
            <person name="Delbaje E."/>
            <person name="Cruz R.B."/>
            <person name="Varani A.M."/>
            <person name="Fiore M.F."/>
        </authorList>
    </citation>
    <scope>NUCLEOTIDE SEQUENCE [LARGE SCALE GENOMIC DNA]</scope>
    <source>
        <strain evidence="1 2">CENA67</strain>
    </source>
</reference>